<dbReference type="HOGENOM" id="CLU_2901182_0_0_5"/>
<protein>
    <submittedName>
        <fullName evidence="1">Uncharacterized protein</fullName>
    </submittedName>
</protein>
<sequence>MPEGQGIAGHTVRVKTRVLGDITFSFKDVEEKLKASAIDLLSKSAKLSAHIEVEQKPMPPAR</sequence>
<evidence type="ECO:0000313" key="1">
    <source>
        <dbReference type="EMBL" id="CDM59043.1"/>
    </source>
</evidence>
<dbReference type="AlphaFoldDB" id="W6RJI4"/>
<dbReference type="PATRIC" id="fig|348824.6.peg.3662"/>
<reference evidence="1" key="1">
    <citation type="submission" date="2013-11" db="EMBL/GenBank/DDBJ databases">
        <title>Draft genome sequence of the broad-host-range Rhizobium sp. LPU83 strain, a member of the low-genetic diversity Oregon-like Rhizobium sp. group.</title>
        <authorList>
            <person name="Wibberg D."/>
            <person name="Puehler A."/>
            <person name="Schlueter A."/>
        </authorList>
    </citation>
    <scope>NUCLEOTIDE SEQUENCE [LARGE SCALE GENOMIC DNA]</scope>
    <source>
        <strain evidence="1">LPU83</strain>
    </source>
</reference>
<accession>W6RJI4</accession>
<dbReference type="KEGG" id="rhl:LPU83_3398"/>
<dbReference type="EMBL" id="HG916852">
    <property type="protein sequence ID" value="CDM59043.1"/>
    <property type="molecule type" value="Genomic_DNA"/>
</dbReference>
<organism evidence="1 2">
    <name type="scientific">Rhizobium favelukesii</name>
    <dbReference type="NCBI Taxonomy" id="348824"/>
    <lineage>
        <taxon>Bacteria</taxon>
        <taxon>Pseudomonadati</taxon>
        <taxon>Pseudomonadota</taxon>
        <taxon>Alphaproteobacteria</taxon>
        <taxon>Hyphomicrobiales</taxon>
        <taxon>Rhizobiaceae</taxon>
        <taxon>Rhizobium/Agrobacterium group</taxon>
        <taxon>Rhizobium</taxon>
    </lineage>
</organism>
<keyword evidence="2" id="KW-1185">Reference proteome</keyword>
<evidence type="ECO:0000313" key="2">
    <source>
        <dbReference type="Proteomes" id="UP000019443"/>
    </source>
</evidence>
<gene>
    <name evidence="1" type="ORF">LPU83_3398</name>
</gene>
<proteinExistence type="predicted"/>
<dbReference type="Proteomes" id="UP000019443">
    <property type="component" value="Chromosome"/>
</dbReference>
<name>W6RJI4_9HYPH</name>